<reference evidence="3" key="1">
    <citation type="submission" date="2021-02" db="EMBL/GenBank/DDBJ databases">
        <authorList>
            <person name="Nowell W R."/>
        </authorList>
    </citation>
    <scope>NUCLEOTIDE SEQUENCE</scope>
</reference>
<gene>
    <name evidence="3" type="ORF">EDS130_LOCUS43280</name>
</gene>
<dbReference type="EMBL" id="CAJNOJ010000697">
    <property type="protein sequence ID" value="CAF1511575.1"/>
    <property type="molecule type" value="Genomic_DNA"/>
</dbReference>
<accession>A0A815U532</accession>
<organism evidence="3 4">
    <name type="scientific">Adineta ricciae</name>
    <name type="common">Rotifer</name>
    <dbReference type="NCBI Taxonomy" id="249248"/>
    <lineage>
        <taxon>Eukaryota</taxon>
        <taxon>Metazoa</taxon>
        <taxon>Spiralia</taxon>
        <taxon>Gnathifera</taxon>
        <taxon>Rotifera</taxon>
        <taxon>Eurotatoria</taxon>
        <taxon>Bdelloidea</taxon>
        <taxon>Adinetida</taxon>
        <taxon>Adinetidae</taxon>
        <taxon>Adineta</taxon>
    </lineage>
</organism>
<sequence>MDIDNSNIHEQNQLLKPQQQKKRSHGNRRDQRFRRKCRQRGMRSAKIEKVLQKLKHVKKNKKKKSRVENYMEEMVQYDRDSSIIVPSTILKQSTTTTTVTDLNKRKRNMSYQGLNSYSTMPKSASSISILQPLTKKTKQHMTTTVVPIIVENNNNNNKTMNQIYRRPMYLKRSTWMLFQSLSNILNHPLNEQNKQHYIYTRLEILDQKYWLETNVKLWEAFLDIGSREHQWPNKVQQMSQTDNFELCHQYIMNYIEDFRKQINHCEKELTTQLTSYPIMPITFQQVDTCLNEYVDSQRKYLLKRNNDQLTEFQNDINANKLYETIMKSHPNMNQHQYIDQLLNIRQKQMEIFEELLQFEMHILCKFLSSEYDHLENVVAPVTYTPLNSKPKSVELNNKRYKIIQDAKHQWLHISLSVYEIKLQEYNQQYEQNVLEFESKLSNYTSTSGVSLLTDTHQYLGYRTNQLKQSILNKMSVFRKKLLQHRQNLSANNPIIGVSPEPYLDLDYNPFTKREWQYLSLGPSYIRPNQSALRPRKQQLIEIKNGHKDIFSKVQNNLVEYHHIPRTHAIFQEYSHELLNYLNNCYMTPLPYKDHIQAREQSQITVSIRNKIKQNKLIIRVTDKSNNFYIGSAIEFEKKAQQYFNDTDAFTELAINPLNEIMNKVTQKLNYFHSKKLILKWQYDEMLPNRTTVELAHLYFNPKTHKDNIPVRPIENTIHAPTTNISKFLDKILRPIFDDKCALTTIIDGAHLITAMKTYANKGLLKPTTFFCTFDIRNLYTMLPQDEALNILIEFLYVHGYRKVKGMALDTIRKLATIVLKDNVFVYGNKIYQQRTGGAMGSSFTLTLANIFMWKWQKEFVRRQDITGEFYGRYIDDIFITWNKSEQQLRKLLDEANQWHPNIKLEYKISRSLPFLDVLLTNHNGILLTSVYHKPAAEPYVVPFSSDHPRHTFVNIIQTSLKRAVQYSSTFEAFNDERRRIKLMLLYNGYPSSFIDQQFHKFFNEYIYATSILSFIENESQYYLLHHDILGQPTPQKSQVASRATMADVDNDQANATTETIAKESIKNIQNKPINYADRLFLHYTHEKRFHPLKRGMHHVYEKVYKYTPAMDLKLIVGNRNRRDATHELVRKRPKRSLLRCKQIKQKYIKLLSKTNLFYSSIFSMSISLI</sequence>
<dbReference type="PROSITE" id="PS50878">
    <property type="entry name" value="RT_POL"/>
    <property type="match status" value="1"/>
</dbReference>
<dbReference type="Pfam" id="PF26215">
    <property type="entry name" value="HTH_animal"/>
    <property type="match status" value="1"/>
</dbReference>
<dbReference type="PANTHER" id="PTHR21301:SF10">
    <property type="entry name" value="REVERSE TRANSCRIPTASE DOMAIN-CONTAINING PROTEIN"/>
    <property type="match status" value="1"/>
</dbReference>
<evidence type="ECO:0000313" key="4">
    <source>
        <dbReference type="Proteomes" id="UP000663852"/>
    </source>
</evidence>
<dbReference type="AlphaFoldDB" id="A0A815U532"/>
<feature type="compositionally biased region" description="Polar residues" evidence="1">
    <location>
        <begin position="1"/>
        <end position="10"/>
    </location>
</feature>
<proteinExistence type="predicted"/>
<dbReference type="Proteomes" id="UP000663852">
    <property type="component" value="Unassembled WGS sequence"/>
</dbReference>
<feature type="domain" description="Reverse transcriptase" evidence="2">
    <location>
        <begin position="681"/>
        <end position="927"/>
    </location>
</feature>
<dbReference type="PANTHER" id="PTHR21301">
    <property type="entry name" value="REVERSE TRANSCRIPTASE"/>
    <property type="match status" value="1"/>
</dbReference>
<feature type="region of interest" description="Disordered" evidence="1">
    <location>
        <begin position="1"/>
        <end position="42"/>
    </location>
</feature>
<dbReference type="InterPro" id="IPR058912">
    <property type="entry name" value="HTH_animal"/>
</dbReference>
<comment type="caution">
    <text evidence="3">The sequence shown here is derived from an EMBL/GenBank/DDBJ whole genome shotgun (WGS) entry which is preliminary data.</text>
</comment>
<dbReference type="OrthoDB" id="10026451at2759"/>
<evidence type="ECO:0000256" key="1">
    <source>
        <dbReference type="SAM" id="MobiDB-lite"/>
    </source>
</evidence>
<evidence type="ECO:0000259" key="2">
    <source>
        <dbReference type="PROSITE" id="PS50878"/>
    </source>
</evidence>
<dbReference type="InterPro" id="IPR000477">
    <property type="entry name" value="RT_dom"/>
</dbReference>
<protein>
    <recommendedName>
        <fullName evidence="2">Reverse transcriptase domain-containing protein</fullName>
    </recommendedName>
</protein>
<name>A0A815U532_ADIRI</name>
<evidence type="ECO:0000313" key="3">
    <source>
        <dbReference type="EMBL" id="CAF1511575.1"/>
    </source>
</evidence>
<feature type="compositionally biased region" description="Basic residues" evidence="1">
    <location>
        <begin position="19"/>
        <end position="42"/>
    </location>
</feature>